<evidence type="ECO:0000313" key="1">
    <source>
        <dbReference type="EMBL" id="QOW47901.1"/>
    </source>
</evidence>
<reference evidence="1 2" key="1">
    <citation type="submission" date="2020-02" db="EMBL/GenBank/DDBJ databases">
        <title>Tigecycline-resistant Acinetobacter species from pigs and migratory birds.</title>
        <authorList>
            <person name="Chen C."/>
            <person name="Sun J."/>
            <person name="Liao X.-P."/>
            <person name="Liu Y.-H."/>
        </authorList>
    </citation>
    <scope>NUCLEOTIDE SEQUENCE [LARGE SCALE GENOMIC DNA]</scope>
    <source>
        <strain evidence="1 2">YH12207_T</strain>
    </source>
</reference>
<protein>
    <submittedName>
        <fullName evidence="1">Uncharacterized protein</fullName>
    </submittedName>
</protein>
<name>A0A7S7AJB1_9GAMM</name>
<accession>A0A7S7AJB1</accession>
<keyword evidence="2" id="KW-1185">Reference proteome</keyword>
<evidence type="ECO:0000313" key="2">
    <source>
        <dbReference type="Proteomes" id="UP000593966"/>
    </source>
</evidence>
<proteinExistence type="predicted"/>
<dbReference type="EMBL" id="CP048659">
    <property type="protein sequence ID" value="QOW47901.1"/>
    <property type="molecule type" value="Genomic_DNA"/>
</dbReference>
<dbReference type="AlphaFoldDB" id="A0A7S7AJB1"/>
<sequence>MQNYDVGSAQDEWPNNILSQQTIVYNDGTISKRSNPLDHTINNNELKLCQKLSLEITHLMQNTEVGMGSNSGDYFKNFYIVQSQATSTRYITPELILDYFANTIFPLATITTEPLATNTTWWQEVEQDGEESSPDYFHTWHKMMQWFTSQKDFIDCACVRIGDSTLLEQINSDNYPKGTIITGCVLPRLIIGLTKNGSLCGLFGFVVQS</sequence>
<gene>
    <name evidence="1" type="ORF">G0028_08435</name>
</gene>
<dbReference type="Proteomes" id="UP000593966">
    <property type="component" value="Chromosome"/>
</dbReference>
<organism evidence="1 2">
    <name type="scientific">Acinetobacter piscicola</name>
    <dbReference type="NCBI Taxonomy" id="2006115"/>
    <lineage>
        <taxon>Bacteria</taxon>
        <taxon>Pseudomonadati</taxon>
        <taxon>Pseudomonadota</taxon>
        <taxon>Gammaproteobacteria</taxon>
        <taxon>Moraxellales</taxon>
        <taxon>Moraxellaceae</taxon>
        <taxon>Acinetobacter</taxon>
    </lineage>
</organism>